<evidence type="ECO:0000313" key="1">
    <source>
        <dbReference type="EMBL" id="KAF7278883.1"/>
    </source>
</evidence>
<name>A0A834IHR3_RHYFE</name>
<proteinExistence type="predicted"/>
<dbReference type="EMBL" id="JAACXV010000383">
    <property type="protein sequence ID" value="KAF7278883.1"/>
    <property type="molecule type" value="Genomic_DNA"/>
</dbReference>
<dbReference type="AlphaFoldDB" id="A0A834IHR3"/>
<sequence length="125" mass="14129">MMIPLRHLPAAFLSGIIPPEVHSIINLNGYALGSENCRGSIQSNGSGFSTAELCIPSRRRGRFKKPLSAPVKRKVILGENLYYLYARRRLSVSPLMRCLLLTKRVSFSLLRDCYLIFMLSWELTA</sequence>
<gene>
    <name evidence="1" type="ORF">GWI33_007890</name>
</gene>
<reference evidence="1" key="1">
    <citation type="submission" date="2020-08" db="EMBL/GenBank/DDBJ databases">
        <title>Genome sequencing and assembly of the red palm weevil Rhynchophorus ferrugineus.</title>
        <authorList>
            <person name="Dias G.B."/>
            <person name="Bergman C.M."/>
            <person name="Manee M."/>
        </authorList>
    </citation>
    <scope>NUCLEOTIDE SEQUENCE</scope>
    <source>
        <strain evidence="1">AA-2017</strain>
        <tissue evidence="1">Whole larva</tissue>
    </source>
</reference>
<evidence type="ECO:0000313" key="2">
    <source>
        <dbReference type="Proteomes" id="UP000625711"/>
    </source>
</evidence>
<comment type="caution">
    <text evidence="1">The sequence shown here is derived from an EMBL/GenBank/DDBJ whole genome shotgun (WGS) entry which is preliminary data.</text>
</comment>
<protein>
    <submittedName>
        <fullName evidence="1">Uncharacterized protein</fullName>
    </submittedName>
</protein>
<dbReference type="Proteomes" id="UP000625711">
    <property type="component" value="Unassembled WGS sequence"/>
</dbReference>
<keyword evidence="2" id="KW-1185">Reference proteome</keyword>
<accession>A0A834IHR3</accession>
<organism evidence="1 2">
    <name type="scientific">Rhynchophorus ferrugineus</name>
    <name type="common">Red palm weevil</name>
    <name type="synonym">Curculio ferrugineus</name>
    <dbReference type="NCBI Taxonomy" id="354439"/>
    <lineage>
        <taxon>Eukaryota</taxon>
        <taxon>Metazoa</taxon>
        <taxon>Ecdysozoa</taxon>
        <taxon>Arthropoda</taxon>
        <taxon>Hexapoda</taxon>
        <taxon>Insecta</taxon>
        <taxon>Pterygota</taxon>
        <taxon>Neoptera</taxon>
        <taxon>Endopterygota</taxon>
        <taxon>Coleoptera</taxon>
        <taxon>Polyphaga</taxon>
        <taxon>Cucujiformia</taxon>
        <taxon>Curculionidae</taxon>
        <taxon>Dryophthorinae</taxon>
        <taxon>Rhynchophorus</taxon>
    </lineage>
</organism>